<dbReference type="Pfam" id="PF08893">
    <property type="entry name" value="DUF1839"/>
    <property type="match status" value="1"/>
</dbReference>
<gene>
    <name evidence="1" type="ORF">ABEG18_01680</name>
</gene>
<evidence type="ECO:0000313" key="1">
    <source>
        <dbReference type="EMBL" id="XBO39524.1"/>
    </source>
</evidence>
<sequence length="338" mass="37099">MAANANLLLNAAAAAVGPAIPVADGGRHPLHAPERNWPETNCSVDLWIELLGALGRDPAAAMAFTVTQDFEGDQFTFFKIPVEDLEALHGVVLQELSIFDRLEGHVAEQLGRGRVVLIEVDGFYLPDTFGVSYRTEHTKTTIGVNLLDEESRTIGYFHNAGYFRLEGEDFDGVLGRLPGQRGDATLFPYVEFVKPDRPALEGARLRAAAVDLLRRHLARAPASNPVLAWKRRFRAQLECVAARDPAFFHKYAFNTARQLGANFELLASHLDWLADQGEAGLDAPRDAAMRIAVGAKTLQFNMARAVARRRFEGVEAPLDDLAAAWDACVPVLARRFGA</sequence>
<reference evidence="1" key="1">
    <citation type="submission" date="2024-05" db="EMBL/GenBank/DDBJ databases">
        <authorList>
            <person name="Kim S."/>
            <person name="Heo J."/>
            <person name="Choi H."/>
            <person name="Choi Y."/>
            <person name="Kwon S.-W."/>
            <person name="Kim Y."/>
        </authorList>
    </citation>
    <scope>NUCLEOTIDE SEQUENCE</scope>
    <source>
        <strain evidence="1">KACC 23698</strain>
    </source>
</reference>
<organism evidence="1">
    <name type="scientific">Alsobacter sp. KACC 23698</name>
    <dbReference type="NCBI Taxonomy" id="3149229"/>
    <lineage>
        <taxon>Bacteria</taxon>
        <taxon>Pseudomonadati</taxon>
        <taxon>Pseudomonadota</taxon>
        <taxon>Alphaproteobacteria</taxon>
        <taxon>Hyphomicrobiales</taxon>
        <taxon>Alsobacteraceae</taxon>
        <taxon>Alsobacter</taxon>
    </lineage>
</organism>
<dbReference type="RefSeq" id="WP_406856369.1">
    <property type="nucleotide sequence ID" value="NZ_CP157484.1"/>
</dbReference>
<protein>
    <submittedName>
        <fullName evidence="1">DUF1839 family protein</fullName>
    </submittedName>
</protein>
<accession>A0AAU7JHI1</accession>
<dbReference type="InterPro" id="IPR014989">
    <property type="entry name" value="DUF1839"/>
</dbReference>
<proteinExistence type="predicted"/>
<dbReference type="EMBL" id="CP157484">
    <property type="protein sequence ID" value="XBO39524.1"/>
    <property type="molecule type" value="Genomic_DNA"/>
</dbReference>
<name>A0AAU7JHI1_9HYPH</name>
<dbReference type="AlphaFoldDB" id="A0AAU7JHI1"/>